<dbReference type="InterPro" id="IPR040423">
    <property type="entry name" value="PEA_transferase"/>
</dbReference>
<dbReference type="CDD" id="cd16017">
    <property type="entry name" value="LptA"/>
    <property type="match status" value="1"/>
</dbReference>
<accession>H1DIJ2</accession>
<dbReference type="Pfam" id="PF00884">
    <property type="entry name" value="Sulfatase"/>
    <property type="match status" value="1"/>
</dbReference>
<keyword evidence="4" id="KW-0808">Transferase</keyword>
<keyword evidence="2" id="KW-1003">Cell membrane</keyword>
<comment type="subcellular location">
    <subcellularLocation>
        <location evidence="1">Cell inner membrane</location>
        <topology evidence="1">Multi-pass membrane protein</topology>
    </subcellularLocation>
</comment>
<feature type="transmembrane region" description="Helical" evidence="8">
    <location>
        <begin position="152"/>
        <end position="170"/>
    </location>
</feature>
<dbReference type="PANTHER" id="PTHR30443">
    <property type="entry name" value="INNER MEMBRANE PROTEIN"/>
    <property type="match status" value="1"/>
</dbReference>
<keyword evidence="3" id="KW-0997">Cell inner membrane</keyword>
<keyword evidence="7 8" id="KW-0472">Membrane</keyword>
<dbReference type="GeneID" id="98069767"/>
<evidence type="ECO:0000256" key="6">
    <source>
        <dbReference type="ARBA" id="ARBA00022989"/>
    </source>
</evidence>
<feature type="transmembrane region" description="Helical" evidence="8">
    <location>
        <begin position="43"/>
        <end position="59"/>
    </location>
</feature>
<comment type="caution">
    <text evidence="11">The sequence shown here is derived from an EMBL/GenBank/DDBJ whole genome shotgun (WGS) entry which is preliminary data.</text>
</comment>
<evidence type="ECO:0000256" key="7">
    <source>
        <dbReference type="ARBA" id="ARBA00023136"/>
    </source>
</evidence>
<evidence type="ECO:0000256" key="2">
    <source>
        <dbReference type="ARBA" id="ARBA00022475"/>
    </source>
</evidence>
<feature type="transmembrane region" description="Helical" evidence="8">
    <location>
        <begin position="71"/>
        <end position="91"/>
    </location>
</feature>
<dbReference type="PATRIC" id="fig|742817.3.peg.2377"/>
<reference evidence="11 12" key="1">
    <citation type="submission" date="2012-01" db="EMBL/GenBank/DDBJ databases">
        <title>The Genome Sequence of Odoribacter laneus YIT 12061.</title>
        <authorList>
            <consortium name="The Broad Institute Genome Sequencing Platform"/>
            <person name="Earl A."/>
            <person name="Ward D."/>
            <person name="Feldgarden M."/>
            <person name="Gevers D."/>
            <person name="Morotomi M."/>
            <person name="Young S.K."/>
            <person name="Zeng Q."/>
            <person name="Gargeya S."/>
            <person name="Fitzgerald M."/>
            <person name="Haas B."/>
            <person name="Abouelleil A."/>
            <person name="Alvarado L."/>
            <person name="Arachchi H.M."/>
            <person name="Berlin A."/>
            <person name="Chapman S.B."/>
            <person name="Gearin G."/>
            <person name="Goldberg J."/>
            <person name="Griggs A."/>
            <person name="Gujja S."/>
            <person name="Hansen M."/>
            <person name="Heiman D."/>
            <person name="Howarth C."/>
            <person name="Larimer J."/>
            <person name="Lui A."/>
            <person name="MacDonald P.J.P."/>
            <person name="McCowen C."/>
            <person name="Montmayeur A."/>
            <person name="Murphy C."/>
            <person name="Neiman D."/>
            <person name="Pearson M."/>
            <person name="Priest M."/>
            <person name="Roberts A."/>
            <person name="Saif S."/>
            <person name="Shea T."/>
            <person name="Sisk P."/>
            <person name="Stolte C."/>
            <person name="Sykes S."/>
            <person name="Wortman J."/>
            <person name="Nusbaum C."/>
            <person name="Birren B."/>
        </authorList>
    </citation>
    <scope>NUCLEOTIDE SEQUENCE [LARGE SCALE GENOMIC DNA]</scope>
    <source>
        <strain evidence="11 12">YIT 12061</strain>
    </source>
</reference>
<dbReference type="InterPro" id="IPR058130">
    <property type="entry name" value="PEA_transf_C"/>
</dbReference>
<dbReference type="EMBL" id="ADMC01000025">
    <property type="protein sequence ID" value="EHP46604.1"/>
    <property type="molecule type" value="Genomic_DNA"/>
</dbReference>
<gene>
    <name evidence="11" type="ORF">HMPREF9449_02221</name>
</gene>
<keyword evidence="12" id="KW-1185">Reference proteome</keyword>
<keyword evidence="6 8" id="KW-1133">Transmembrane helix</keyword>
<proteinExistence type="predicted"/>
<dbReference type="InterPro" id="IPR017850">
    <property type="entry name" value="Alkaline_phosphatase_core_sf"/>
</dbReference>
<dbReference type="Proteomes" id="UP000004892">
    <property type="component" value="Unassembled WGS sequence"/>
</dbReference>
<dbReference type="Gene3D" id="3.40.720.10">
    <property type="entry name" value="Alkaline Phosphatase, subunit A"/>
    <property type="match status" value="1"/>
</dbReference>
<dbReference type="eggNOG" id="COG2194">
    <property type="taxonomic scope" value="Bacteria"/>
</dbReference>
<evidence type="ECO:0000259" key="9">
    <source>
        <dbReference type="Pfam" id="PF00884"/>
    </source>
</evidence>
<feature type="transmembrane region" description="Helical" evidence="8">
    <location>
        <begin position="20"/>
        <end position="37"/>
    </location>
</feature>
<feature type="transmembrane region" description="Helical" evidence="8">
    <location>
        <begin position="118"/>
        <end position="140"/>
    </location>
</feature>
<dbReference type="InterPro" id="IPR012549">
    <property type="entry name" value="EptA-like_N"/>
</dbReference>
<protein>
    <recommendedName>
        <fullName evidence="13">Sulfatase N-terminal domain-containing protein</fullName>
    </recommendedName>
</protein>
<dbReference type="Pfam" id="PF08019">
    <property type="entry name" value="EptA_B_N"/>
    <property type="match status" value="1"/>
</dbReference>
<evidence type="ECO:0000256" key="4">
    <source>
        <dbReference type="ARBA" id="ARBA00022679"/>
    </source>
</evidence>
<keyword evidence="5 8" id="KW-0812">Transmembrane</keyword>
<sequence length="575" mass="66227">MYNKLKEKLHHFLNAPQQLFWFYIGMNLIPSICLTFTEPFTFMGKFLLILFPLGFYFILFSSIKNTGLLQLLLFPLLFLHAFQLVLFYLFGEAVIAVDMFLNIATTNVSEASELLDNIWPAVVLVCILYIPTTIIAAIACKHKVHTSRTFRRKMIFAGILLLLLTYGLTFCAQNKNTGKFTFKEDLYPTNIFYNLGFAFNKWHKSENYPETSKDFTFDAQKDIHPGKREIYILVVGEASRAENWSLNGYERTTTPKLQSTQGLIYYPDAITQSNTTHKSVPLILSAASAENYGIIYSQKSILQAFKEAGFTTLFLSNQTPNRSFTDFYAAQANIHHNLRTADHSGLITANNYDETLLPLVRQYIDSLPGDLFFVLHTYGSHFNYKERYPKSFSHYTPDNATDVKVQNKSQLINAYDNSILYTDMFLNKLIQTLAEQDACTALFYTSDHGEDLLDDDRNRFLHSSPNPTFYQLHIPIFLWLSGNYQTAYPQKTEAAIENRLKPIATNSAFHTVLDMAAIRTKYLQPALSLVNPQFEIAPRMYLNDHDKPILFYKAGLKEEDMEMIKKRNLYIFQQE</sequence>
<dbReference type="AlphaFoldDB" id="H1DIJ2"/>
<dbReference type="PANTHER" id="PTHR30443:SF0">
    <property type="entry name" value="PHOSPHOETHANOLAMINE TRANSFERASE EPTA"/>
    <property type="match status" value="1"/>
</dbReference>
<dbReference type="HOGENOM" id="CLU_018534_3_2_10"/>
<dbReference type="SUPFAM" id="SSF53649">
    <property type="entry name" value="Alkaline phosphatase-like"/>
    <property type="match status" value="1"/>
</dbReference>
<evidence type="ECO:0000256" key="3">
    <source>
        <dbReference type="ARBA" id="ARBA00022519"/>
    </source>
</evidence>
<evidence type="ECO:0000256" key="5">
    <source>
        <dbReference type="ARBA" id="ARBA00022692"/>
    </source>
</evidence>
<evidence type="ECO:0000313" key="11">
    <source>
        <dbReference type="EMBL" id="EHP46604.1"/>
    </source>
</evidence>
<evidence type="ECO:0000256" key="8">
    <source>
        <dbReference type="SAM" id="Phobius"/>
    </source>
</evidence>
<dbReference type="InterPro" id="IPR000917">
    <property type="entry name" value="Sulfatase_N"/>
</dbReference>
<dbReference type="STRING" id="742817.HMPREF9449_02221"/>
<evidence type="ECO:0008006" key="13">
    <source>
        <dbReference type="Google" id="ProtNLM"/>
    </source>
</evidence>
<name>H1DIJ2_9BACT</name>
<dbReference type="GO" id="GO:0009244">
    <property type="term" value="P:lipopolysaccharide core region biosynthetic process"/>
    <property type="evidence" value="ECO:0007669"/>
    <property type="project" value="TreeGrafter"/>
</dbReference>
<evidence type="ECO:0000256" key="1">
    <source>
        <dbReference type="ARBA" id="ARBA00004429"/>
    </source>
</evidence>
<feature type="domain" description="Sulfatase N-terminal" evidence="9">
    <location>
        <begin position="231"/>
        <end position="516"/>
    </location>
</feature>
<evidence type="ECO:0000259" key="10">
    <source>
        <dbReference type="Pfam" id="PF08019"/>
    </source>
</evidence>
<organism evidence="11 12">
    <name type="scientific">Odoribacter laneus YIT 12061</name>
    <dbReference type="NCBI Taxonomy" id="742817"/>
    <lineage>
        <taxon>Bacteria</taxon>
        <taxon>Pseudomonadati</taxon>
        <taxon>Bacteroidota</taxon>
        <taxon>Bacteroidia</taxon>
        <taxon>Bacteroidales</taxon>
        <taxon>Odoribacteraceae</taxon>
        <taxon>Odoribacter</taxon>
    </lineage>
</organism>
<dbReference type="GO" id="GO:0005886">
    <property type="term" value="C:plasma membrane"/>
    <property type="evidence" value="ECO:0007669"/>
    <property type="project" value="UniProtKB-SubCell"/>
</dbReference>
<feature type="domain" description="Phosphoethanolamine transferase N-terminal" evidence="10">
    <location>
        <begin position="56"/>
        <end position="173"/>
    </location>
</feature>
<dbReference type="RefSeq" id="WP_009137368.1">
    <property type="nucleotide sequence ID" value="NZ_JH594596.1"/>
</dbReference>
<evidence type="ECO:0000313" key="12">
    <source>
        <dbReference type="Proteomes" id="UP000004892"/>
    </source>
</evidence>
<dbReference type="GO" id="GO:0016776">
    <property type="term" value="F:phosphotransferase activity, phosphate group as acceptor"/>
    <property type="evidence" value="ECO:0007669"/>
    <property type="project" value="TreeGrafter"/>
</dbReference>